<dbReference type="EMBL" id="WJXA01000009">
    <property type="protein sequence ID" value="KAF7131694.1"/>
    <property type="molecule type" value="Genomic_DNA"/>
</dbReference>
<proteinExistence type="predicted"/>
<protein>
    <submittedName>
        <fullName evidence="1">Uncharacterized protein</fullName>
    </submittedName>
</protein>
<sequence>MQNGVSGSSWSVAVEIGGLNRDPKKEKMLARERQEQQEEDISVASISESLQLHVRGYIYTPSKLKIEAYCLITLLK</sequence>
<dbReference type="Proteomes" id="UP000626092">
    <property type="component" value="Unassembled WGS sequence"/>
</dbReference>
<dbReference type="OrthoDB" id="10327194at2759"/>
<evidence type="ECO:0000313" key="2">
    <source>
        <dbReference type="Proteomes" id="UP000626092"/>
    </source>
</evidence>
<dbReference type="AlphaFoldDB" id="A0A834GFD2"/>
<organism evidence="1 2">
    <name type="scientific">Rhododendron simsii</name>
    <name type="common">Sims's rhododendron</name>
    <dbReference type="NCBI Taxonomy" id="118357"/>
    <lineage>
        <taxon>Eukaryota</taxon>
        <taxon>Viridiplantae</taxon>
        <taxon>Streptophyta</taxon>
        <taxon>Embryophyta</taxon>
        <taxon>Tracheophyta</taxon>
        <taxon>Spermatophyta</taxon>
        <taxon>Magnoliopsida</taxon>
        <taxon>eudicotyledons</taxon>
        <taxon>Gunneridae</taxon>
        <taxon>Pentapetalae</taxon>
        <taxon>asterids</taxon>
        <taxon>Ericales</taxon>
        <taxon>Ericaceae</taxon>
        <taxon>Ericoideae</taxon>
        <taxon>Rhodoreae</taxon>
        <taxon>Rhododendron</taxon>
    </lineage>
</organism>
<reference evidence="1" key="1">
    <citation type="submission" date="2019-11" db="EMBL/GenBank/DDBJ databases">
        <authorList>
            <person name="Liu Y."/>
            <person name="Hou J."/>
            <person name="Li T.-Q."/>
            <person name="Guan C.-H."/>
            <person name="Wu X."/>
            <person name="Wu H.-Z."/>
            <person name="Ling F."/>
            <person name="Zhang R."/>
            <person name="Shi X.-G."/>
            <person name="Ren J.-P."/>
            <person name="Chen E.-F."/>
            <person name="Sun J.-M."/>
        </authorList>
    </citation>
    <scope>NUCLEOTIDE SEQUENCE</scope>
    <source>
        <strain evidence="1">Adult_tree_wgs_1</strain>
        <tissue evidence="1">Leaves</tissue>
    </source>
</reference>
<name>A0A834GFD2_RHOSS</name>
<keyword evidence="2" id="KW-1185">Reference proteome</keyword>
<evidence type="ECO:0000313" key="1">
    <source>
        <dbReference type="EMBL" id="KAF7131694.1"/>
    </source>
</evidence>
<gene>
    <name evidence="1" type="ORF">RHSIM_Rhsim09G0019800</name>
</gene>
<accession>A0A834GFD2</accession>
<comment type="caution">
    <text evidence="1">The sequence shown here is derived from an EMBL/GenBank/DDBJ whole genome shotgun (WGS) entry which is preliminary data.</text>
</comment>